<evidence type="ECO:0000313" key="8">
    <source>
        <dbReference type="EMBL" id="XBH19410.1"/>
    </source>
</evidence>
<evidence type="ECO:0000259" key="7">
    <source>
        <dbReference type="Pfam" id="PF08281"/>
    </source>
</evidence>
<keyword evidence="3" id="KW-0731">Sigma factor</keyword>
<feature type="domain" description="RNA polymerase sigma factor 70 region 4 type 2" evidence="7">
    <location>
        <begin position="133"/>
        <end position="182"/>
    </location>
</feature>
<dbReference type="Gene3D" id="1.10.1740.10">
    <property type="match status" value="1"/>
</dbReference>
<dbReference type="GO" id="GO:0016987">
    <property type="term" value="F:sigma factor activity"/>
    <property type="evidence" value="ECO:0007669"/>
    <property type="project" value="UniProtKB-KW"/>
</dbReference>
<dbReference type="Pfam" id="PF04542">
    <property type="entry name" value="Sigma70_r2"/>
    <property type="match status" value="1"/>
</dbReference>
<dbReference type="SUPFAM" id="SSF88946">
    <property type="entry name" value="Sigma2 domain of RNA polymerase sigma factors"/>
    <property type="match status" value="1"/>
</dbReference>
<name>A0AAU7DQ38_9BACT</name>
<dbReference type="EMBL" id="CP121196">
    <property type="protein sequence ID" value="XBH19410.1"/>
    <property type="molecule type" value="Genomic_DNA"/>
</dbReference>
<accession>A0AAU7DQ38</accession>
<evidence type="ECO:0000256" key="1">
    <source>
        <dbReference type="ARBA" id="ARBA00010641"/>
    </source>
</evidence>
<comment type="similarity">
    <text evidence="1">Belongs to the sigma-70 factor family. ECF subfamily.</text>
</comment>
<dbReference type="InterPro" id="IPR014284">
    <property type="entry name" value="RNA_pol_sigma-70_dom"/>
</dbReference>
<dbReference type="GO" id="GO:0003677">
    <property type="term" value="F:DNA binding"/>
    <property type="evidence" value="ECO:0007669"/>
    <property type="project" value="UniProtKB-KW"/>
</dbReference>
<dbReference type="InterPro" id="IPR013324">
    <property type="entry name" value="RNA_pol_sigma_r3/r4-like"/>
</dbReference>
<reference evidence="8" key="1">
    <citation type="submission" date="2023-03" db="EMBL/GenBank/DDBJ databases">
        <title>Edaphobacter sp.</title>
        <authorList>
            <person name="Huber K.J."/>
            <person name="Papendorf J."/>
            <person name="Pilke C."/>
            <person name="Bunk B."/>
            <person name="Sproeer C."/>
            <person name="Pester M."/>
        </authorList>
    </citation>
    <scope>NUCLEOTIDE SEQUENCE</scope>
    <source>
        <strain evidence="8">DSM 110680</strain>
    </source>
</reference>
<dbReference type="CDD" id="cd06171">
    <property type="entry name" value="Sigma70_r4"/>
    <property type="match status" value="1"/>
</dbReference>
<keyword evidence="4" id="KW-0238">DNA-binding</keyword>
<proteinExistence type="inferred from homology"/>
<evidence type="ECO:0000256" key="4">
    <source>
        <dbReference type="ARBA" id="ARBA00023125"/>
    </source>
</evidence>
<dbReference type="InterPro" id="IPR013325">
    <property type="entry name" value="RNA_pol_sigma_r2"/>
</dbReference>
<dbReference type="RefSeq" id="WP_348264627.1">
    <property type="nucleotide sequence ID" value="NZ_CP121196.1"/>
</dbReference>
<evidence type="ECO:0000259" key="6">
    <source>
        <dbReference type="Pfam" id="PF04542"/>
    </source>
</evidence>
<dbReference type="SUPFAM" id="SSF88659">
    <property type="entry name" value="Sigma3 and sigma4 domains of RNA polymerase sigma factors"/>
    <property type="match status" value="1"/>
</dbReference>
<dbReference type="InterPro" id="IPR013249">
    <property type="entry name" value="RNA_pol_sigma70_r4_t2"/>
</dbReference>
<dbReference type="PANTHER" id="PTHR43133:SF8">
    <property type="entry name" value="RNA POLYMERASE SIGMA FACTOR HI_1459-RELATED"/>
    <property type="match status" value="1"/>
</dbReference>
<dbReference type="InterPro" id="IPR039425">
    <property type="entry name" value="RNA_pol_sigma-70-like"/>
</dbReference>
<protein>
    <submittedName>
        <fullName evidence="8">RNA polymerase sigma factor</fullName>
    </submittedName>
</protein>
<dbReference type="PANTHER" id="PTHR43133">
    <property type="entry name" value="RNA POLYMERASE ECF-TYPE SIGMA FACTO"/>
    <property type="match status" value="1"/>
</dbReference>
<sequence>MAACTALEPMIKVTAEEVAAQEFESIVASHRPQIFRFLLASTRDVDLAETLTQDCFLKAHRNWASFRGESSALTWLMRIAINLQKDHWRNRRLQFWRLTRTNAVDLDEASDWLPSGERTVEQRMLAREKVAKVWRSVENLSERQRTVFLLRFVEEMELKEIAALTGMGEGTVKAHLSRALSRVRREFGDTQ</sequence>
<dbReference type="AlphaFoldDB" id="A0AAU7DQ38"/>
<dbReference type="Gene3D" id="1.10.10.10">
    <property type="entry name" value="Winged helix-like DNA-binding domain superfamily/Winged helix DNA-binding domain"/>
    <property type="match status" value="1"/>
</dbReference>
<dbReference type="Pfam" id="PF08281">
    <property type="entry name" value="Sigma70_r4_2"/>
    <property type="match status" value="1"/>
</dbReference>
<feature type="domain" description="RNA polymerase sigma-70 region 2" evidence="6">
    <location>
        <begin position="27"/>
        <end position="92"/>
    </location>
</feature>
<organism evidence="8">
    <name type="scientific">Telmatobacter sp. DSM 110680</name>
    <dbReference type="NCBI Taxonomy" id="3036704"/>
    <lineage>
        <taxon>Bacteria</taxon>
        <taxon>Pseudomonadati</taxon>
        <taxon>Acidobacteriota</taxon>
        <taxon>Terriglobia</taxon>
        <taxon>Terriglobales</taxon>
        <taxon>Acidobacteriaceae</taxon>
        <taxon>Telmatobacter</taxon>
    </lineage>
</organism>
<dbReference type="NCBIfam" id="TIGR02937">
    <property type="entry name" value="sigma70-ECF"/>
    <property type="match status" value="1"/>
</dbReference>
<dbReference type="InterPro" id="IPR007627">
    <property type="entry name" value="RNA_pol_sigma70_r2"/>
</dbReference>
<keyword evidence="5" id="KW-0804">Transcription</keyword>
<keyword evidence="2" id="KW-0805">Transcription regulation</keyword>
<evidence type="ECO:0000256" key="5">
    <source>
        <dbReference type="ARBA" id="ARBA00023163"/>
    </source>
</evidence>
<evidence type="ECO:0000256" key="2">
    <source>
        <dbReference type="ARBA" id="ARBA00023015"/>
    </source>
</evidence>
<dbReference type="InterPro" id="IPR036388">
    <property type="entry name" value="WH-like_DNA-bd_sf"/>
</dbReference>
<dbReference type="GO" id="GO:0006352">
    <property type="term" value="P:DNA-templated transcription initiation"/>
    <property type="evidence" value="ECO:0007669"/>
    <property type="project" value="InterPro"/>
</dbReference>
<evidence type="ECO:0000256" key="3">
    <source>
        <dbReference type="ARBA" id="ARBA00023082"/>
    </source>
</evidence>
<gene>
    <name evidence="8" type="ORF">P8935_08840</name>
</gene>